<dbReference type="SMART" id="SM00387">
    <property type="entry name" value="HATPase_c"/>
    <property type="match status" value="1"/>
</dbReference>
<dbReference type="PANTHER" id="PTHR43047">
    <property type="entry name" value="TWO-COMPONENT HISTIDINE PROTEIN KINASE"/>
    <property type="match status" value="1"/>
</dbReference>
<dbReference type="InParanoid" id="A0A2G4YSB3"/>
<evidence type="ECO:0000256" key="1">
    <source>
        <dbReference type="ARBA" id="ARBA00000085"/>
    </source>
</evidence>
<dbReference type="InterPro" id="IPR000700">
    <property type="entry name" value="PAS-assoc_C"/>
</dbReference>
<dbReference type="Pfam" id="PF08448">
    <property type="entry name" value="PAS_4"/>
    <property type="match status" value="1"/>
</dbReference>
<dbReference type="GO" id="GO:0009927">
    <property type="term" value="F:histidine phosphotransfer kinase activity"/>
    <property type="evidence" value="ECO:0007669"/>
    <property type="project" value="TreeGrafter"/>
</dbReference>
<evidence type="ECO:0000256" key="2">
    <source>
        <dbReference type="ARBA" id="ARBA00004651"/>
    </source>
</evidence>
<dbReference type="InterPro" id="IPR003594">
    <property type="entry name" value="HATPase_dom"/>
</dbReference>
<dbReference type="CDD" id="cd00130">
    <property type="entry name" value="PAS"/>
    <property type="match status" value="1"/>
</dbReference>
<evidence type="ECO:0000256" key="8">
    <source>
        <dbReference type="ARBA" id="ARBA00022741"/>
    </source>
</evidence>
<dbReference type="Pfam" id="PF02518">
    <property type="entry name" value="HATPase_c"/>
    <property type="match status" value="1"/>
</dbReference>
<dbReference type="PROSITE" id="PS50112">
    <property type="entry name" value="PAS"/>
    <property type="match status" value="1"/>
</dbReference>
<dbReference type="SUPFAM" id="SSF55785">
    <property type="entry name" value="PYP-like sensor domain (PAS domain)"/>
    <property type="match status" value="1"/>
</dbReference>
<dbReference type="PROSITE" id="PS50109">
    <property type="entry name" value="HIS_KIN"/>
    <property type="match status" value="1"/>
</dbReference>
<comment type="catalytic activity">
    <reaction evidence="1">
        <text>ATP + protein L-histidine = ADP + protein N-phospho-L-histidine.</text>
        <dbReference type="EC" id="2.7.13.3"/>
    </reaction>
</comment>
<evidence type="ECO:0000256" key="11">
    <source>
        <dbReference type="ARBA" id="ARBA00022989"/>
    </source>
</evidence>
<dbReference type="InterPro" id="IPR000014">
    <property type="entry name" value="PAS"/>
</dbReference>
<dbReference type="PANTHER" id="PTHR43047:SF72">
    <property type="entry name" value="OSMOSENSING HISTIDINE PROTEIN KINASE SLN1"/>
    <property type="match status" value="1"/>
</dbReference>
<dbReference type="SUPFAM" id="SSF52172">
    <property type="entry name" value="CheY-like"/>
    <property type="match status" value="2"/>
</dbReference>
<gene>
    <name evidence="21" type="ORF">CRD36_07170</name>
</gene>
<keyword evidence="9" id="KW-0418">Kinase</keyword>
<keyword evidence="6" id="KW-0808">Transferase</keyword>
<dbReference type="PRINTS" id="PR00344">
    <property type="entry name" value="BCTRLSENSOR"/>
</dbReference>
<feature type="domain" description="PAS" evidence="19">
    <location>
        <begin position="366"/>
        <end position="436"/>
    </location>
</feature>
<dbReference type="FunFam" id="3.30.565.10:FF:000010">
    <property type="entry name" value="Sensor histidine kinase RcsC"/>
    <property type="match status" value="1"/>
</dbReference>
<evidence type="ECO:0000256" key="16">
    <source>
        <dbReference type="SAM" id="Phobius"/>
    </source>
</evidence>
<dbReference type="SUPFAM" id="SSF47384">
    <property type="entry name" value="Homodimeric domain of signal transducing histidine kinase"/>
    <property type="match status" value="1"/>
</dbReference>
<keyword evidence="13 16" id="KW-0472">Membrane</keyword>
<evidence type="ECO:0000256" key="5">
    <source>
        <dbReference type="ARBA" id="ARBA00022553"/>
    </source>
</evidence>
<dbReference type="AlphaFoldDB" id="A0A2G4YSB3"/>
<feature type="modified residue" description="4-aspartylphosphate" evidence="15">
    <location>
        <position position="803"/>
    </location>
</feature>
<dbReference type="Pfam" id="PF00072">
    <property type="entry name" value="Response_reg"/>
    <property type="match status" value="2"/>
</dbReference>
<dbReference type="Gene3D" id="3.40.50.2300">
    <property type="match status" value="2"/>
</dbReference>
<evidence type="ECO:0000256" key="13">
    <source>
        <dbReference type="ARBA" id="ARBA00023136"/>
    </source>
</evidence>
<feature type="domain" description="Response regulatory" evidence="18">
    <location>
        <begin position="874"/>
        <end position="996"/>
    </location>
</feature>
<dbReference type="SMART" id="SM00388">
    <property type="entry name" value="HisKA"/>
    <property type="match status" value="1"/>
</dbReference>
<evidence type="ECO:0000256" key="15">
    <source>
        <dbReference type="PROSITE-ProRule" id="PRU00169"/>
    </source>
</evidence>
<evidence type="ECO:0000256" key="12">
    <source>
        <dbReference type="ARBA" id="ARBA00023012"/>
    </source>
</evidence>
<sequence length="998" mass="111719">MLLKNNTTKKYDVRQLTEQGKSRWKIFLLLFPVSYLLAFIILTLVADDQAQRQENRLTVSLEALTLTQAGQVQATLQTITDDLLFFAQLPMVKRYSDHDNDGDQQAIEQTFLQAAKQKKYIAQIRIIDAKGQETIRVDSTSTGPVIYDQSRLQDKSSRYYFTETMSLSEHGLYISPLDLNMELGKIEEPWNPVLRIATPLVNARGETSGIMVINIYGRILLEPFHPTDQTQYNSYLLNKSGYWLAGAEPKKLWSFMFDGGHRFGLEHPDAWTKIAARTEGHFVGKNNLFTFQSITLGHLLEANTEEIKIAQDTGIWKIVNMQSLESQGFWNDTQQAFALSGIGFILALVCWGWSGYLTERRIAKQAGAVLREMITHADVSVAVQNTDQSYSFINQTFSRFIGKPTADILGQKTEDIFQADYAKKENDKFQQVLTSEAPIRSESTLTTQDGELVLLSTHFPLIDEKGTVYAIACISSDISELKKMQNDLNQAVETTELANQAKSSFLASMSHELRTPLNAIIGYSEMLIEDIEDEADTDMGPDIKRIFKAGKHLLALVNDILDISKIEAGKMMLDVSDFNFDALILEVVETAGGLAHKNNNKLLVEYPDAQAGVITTDSLKVRQVILNLLSNASKFCKNGTIKLEIDKVHDQGEDKLMVKVSDTGIGIPPESLATLFDEFVQVNSSINRTYGGTGLGLAISKKFVELMGGSIDVTSEINQGTCFTVILPTSLEKDPREAVHLPLSLPSQKGKEQCILVIDDDMSSRDLLTRYLTREGFLVTTASDAVEGMKLAKKLRPDAIILDVILPELSGWEVMSALKEDAQTKDIPVIMCTIVDDKQRGLSLGAVDYLTKPIEREQLIRSLRRYLNMPEKSYILIVDDDEDACELAVRYSQEYGADTVIAGNGLEALDRINEFGSPDLILLDLMMPEMDGFEFLHEFKSHKTNMEVPVIVITAKDFSQEEKTYLSQQTQLIIEKGAENLPQVLRSLLQQVFSAMKF</sequence>
<dbReference type="GO" id="GO:0000155">
    <property type="term" value="F:phosphorelay sensor kinase activity"/>
    <property type="evidence" value="ECO:0007669"/>
    <property type="project" value="InterPro"/>
</dbReference>
<dbReference type="InterPro" id="IPR011006">
    <property type="entry name" value="CheY-like_superfamily"/>
</dbReference>
<evidence type="ECO:0000256" key="6">
    <source>
        <dbReference type="ARBA" id="ARBA00022679"/>
    </source>
</evidence>
<evidence type="ECO:0000256" key="4">
    <source>
        <dbReference type="ARBA" id="ARBA00022475"/>
    </source>
</evidence>
<comment type="caution">
    <text evidence="21">The sequence shown here is derived from an EMBL/GenBank/DDBJ whole genome shotgun (WGS) entry which is preliminary data.</text>
</comment>
<proteinExistence type="predicted"/>
<feature type="domain" description="Histidine kinase" evidence="17">
    <location>
        <begin position="508"/>
        <end position="731"/>
    </location>
</feature>
<dbReference type="InterPro" id="IPR003661">
    <property type="entry name" value="HisK_dim/P_dom"/>
</dbReference>
<evidence type="ECO:0000259" key="19">
    <source>
        <dbReference type="PROSITE" id="PS50112"/>
    </source>
</evidence>
<keyword evidence="22" id="KW-1185">Reference proteome</keyword>
<dbReference type="InterPro" id="IPR013656">
    <property type="entry name" value="PAS_4"/>
</dbReference>
<evidence type="ECO:0000256" key="10">
    <source>
        <dbReference type="ARBA" id="ARBA00022840"/>
    </source>
</evidence>
<dbReference type="InterPro" id="IPR036890">
    <property type="entry name" value="HATPase_C_sf"/>
</dbReference>
<name>A0A2G4YSB3_9PROT</name>
<dbReference type="Proteomes" id="UP000229730">
    <property type="component" value="Unassembled WGS sequence"/>
</dbReference>
<feature type="domain" description="PAC" evidence="20">
    <location>
        <begin position="439"/>
        <end position="490"/>
    </location>
</feature>
<dbReference type="InterPro" id="IPR048760">
    <property type="entry name" value="VP0354-like_sensor_dom"/>
</dbReference>
<dbReference type="EC" id="2.7.13.3" evidence="3"/>
<dbReference type="Pfam" id="PF21623">
    <property type="entry name" value="HK_sensor_dom_bact"/>
    <property type="match status" value="1"/>
</dbReference>
<dbReference type="CDD" id="cd00082">
    <property type="entry name" value="HisKA"/>
    <property type="match status" value="1"/>
</dbReference>
<dbReference type="EMBL" id="PDEM01000016">
    <property type="protein sequence ID" value="PHZ85183.1"/>
    <property type="molecule type" value="Genomic_DNA"/>
</dbReference>
<dbReference type="InterPro" id="IPR029151">
    <property type="entry name" value="Sensor-like_sf"/>
</dbReference>
<dbReference type="PROSITE" id="PS50113">
    <property type="entry name" value="PAC"/>
    <property type="match status" value="1"/>
</dbReference>
<dbReference type="Gene3D" id="3.30.450.20">
    <property type="entry name" value="PAS domain"/>
    <property type="match status" value="3"/>
</dbReference>
<dbReference type="PROSITE" id="PS50110">
    <property type="entry name" value="RESPONSE_REGULATORY"/>
    <property type="match status" value="2"/>
</dbReference>
<organism evidence="21 22">
    <name type="scientific">Paremcibacter congregatus</name>
    <dbReference type="NCBI Taxonomy" id="2043170"/>
    <lineage>
        <taxon>Bacteria</taxon>
        <taxon>Pseudomonadati</taxon>
        <taxon>Pseudomonadota</taxon>
        <taxon>Alphaproteobacteria</taxon>
        <taxon>Emcibacterales</taxon>
        <taxon>Emcibacteraceae</taxon>
        <taxon>Paremcibacter</taxon>
    </lineage>
</organism>
<keyword evidence="8" id="KW-0547">Nucleotide-binding</keyword>
<keyword evidence="11 16" id="KW-1133">Transmembrane helix</keyword>
<keyword evidence="10" id="KW-0067">ATP-binding</keyword>
<evidence type="ECO:0000256" key="9">
    <source>
        <dbReference type="ARBA" id="ARBA00022777"/>
    </source>
</evidence>
<protein>
    <recommendedName>
        <fullName evidence="3">histidine kinase</fullName>
        <ecNumber evidence="3">2.7.13.3</ecNumber>
    </recommendedName>
</protein>
<keyword evidence="14" id="KW-0131">Cell cycle</keyword>
<evidence type="ECO:0000256" key="7">
    <source>
        <dbReference type="ARBA" id="ARBA00022692"/>
    </source>
</evidence>
<dbReference type="OrthoDB" id="9810730at2"/>
<dbReference type="CDD" id="cd17574">
    <property type="entry name" value="REC_OmpR"/>
    <property type="match status" value="2"/>
</dbReference>
<dbReference type="InterPro" id="IPR035965">
    <property type="entry name" value="PAS-like_dom_sf"/>
</dbReference>
<dbReference type="InterPro" id="IPR036097">
    <property type="entry name" value="HisK_dim/P_sf"/>
</dbReference>
<dbReference type="RefSeq" id="WP_099472071.1">
    <property type="nucleotide sequence ID" value="NZ_CP041025.1"/>
</dbReference>
<feature type="modified residue" description="4-aspartylphosphate" evidence="15">
    <location>
        <position position="924"/>
    </location>
</feature>
<dbReference type="GO" id="GO:0005524">
    <property type="term" value="F:ATP binding"/>
    <property type="evidence" value="ECO:0007669"/>
    <property type="project" value="UniProtKB-KW"/>
</dbReference>
<dbReference type="InterPro" id="IPR005467">
    <property type="entry name" value="His_kinase_dom"/>
</dbReference>
<evidence type="ECO:0000256" key="14">
    <source>
        <dbReference type="ARBA" id="ARBA00023306"/>
    </source>
</evidence>
<dbReference type="SMART" id="SM00448">
    <property type="entry name" value="REC"/>
    <property type="match status" value="2"/>
</dbReference>
<reference evidence="21 22" key="1">
    <citation type="submission" date="2017-10" db="EMBL/GenBank/DDBJ databases">
        <title>Frigbacter circumglobatus gen. nov. sp. nov., isolated from sediment cultured in situ.</title>
        <authorList>
            <person name="Zhao Z."/>
        </authorList>
    </citation>
    <scope>NUCLEOTIDE SEQUENCE [LARGE SCALE GENOMIC DNA]</scope>
    <source>
        <strain evidence="21 22">ZYL</strain>
    </source>
</reference>
<keyword evidence="7 16" id="KW-0812">Transmembrane</keyword>
<dbReference type="NCBIfam" id="TIGR00229">
    <property type="entry name" value="sensory_box"/>
    <property type="match status" value="1"/>
</dbReference>
<dbReference type="GO" id="GO:0005886">
    <property type="term" value="C:plasma membrane"/>
    <property type="evidence" value="ECO:0007669"/>
    <property type="project" value="UniProtKB-SubCell"/>
</dbReference>
<dbReference type="InterPro" id="IPR004358">
    <property type="entry name" value="Sig_transdc_His_kin-like_C"/>
</dbReference>
<feature type="domain" description="Response regulatory" evidence="18">
    <location>
        <begin position="754"/>
        <end position="867"/>
    </location>
</feature>
<dbReference type="Gene3D" id="3.30.565.10">
    <property type="entry name" value="Histidine kinase-like ATPase, C-terminal domain"/>
    <property type="match status" value="1"/>
</dbReference>
<evidence type="ECO:0000256" key="3">
    <source>
        <dbReference type="ARBA" id="ARBA00012438"/>
    </source>
</evidence>
<keyword evidence="4" id="KW-1003">Cell membrane</keyword>
<comment type="subcellular location">
    <subcellularLocation>
        <location evidence="2">Cell membrane</location>
        <topology evidence="2">Multi-pass membrane protein</topology>
    </subcellularLocation>
</comment>
<evidence type="ECO:0000259" key="17">
    <source>
        <dbReference type="PROSITE" id="PS50109"/>
    </source>
</evidence>
<accession>A0A2G4YSB3</accession>
<dbReference type="InterPro" id="IPR001789">
    <property type="entry name" value="Sig_transdc_resp-reg_receiver"/>
</dbReference>
<feature type="transmembrane region" description="Helical" evidence="16">
    <location>
        <begin position="26"/>
        <end position="46"/>
    </location>
</feature>
<keyword evidence="12" id="KW-0902">Two-component regulatory system</keyword>
<keyword evidence="5 15" id="KW-0597">Phosphoprotein</keyword>
<dbReference type="SUPFAM" id="SSF103190">
    <property type="entry name" value="Sensory domain-like"/>
    <property type="match status" value="2"/>
</dbReference>
<dbReference type="Gene3D" id="1.10.287.130">
    <property type="match status" value="1"/>
</dbReference>
<evidence type="ECO:0000313" key="22">
    <source>
        <dbReference type="Proteomes" id="UP000229730"/>
    </source>
</evidence>
<evidence type="ECO:0000259" key="18">
    <source>
        <dbReference type="PROSITE" id="PS50110"/>
    </source>
</evidence>
<dbReference type="Pfam" id="PF00512">
    <property type="entry name" value="HisKA"/>
    <property type="match status" value="1"/>
</dbReference>
<evidence type="ECO:0000259" key="20">
    <source>
        <dbReference type="PROSITE" id="PS50113"/>
    </source>
</evidence>
<dbReference type="SUPFAM" id="SSF55874">
    <property type="entry name" value="ATPase domain of HSP90 chaperone/DNA topoisomerase II/histidine kinase"/>
    <property type="match status" value="1"/>
</dbReference>
<evidence type="ECO:0000313" key="21">
    <source>
        <dbReference type="EMBL" id="PHZ85183.1"/>
    </source>
</evidence>
<dbReference type="FunFam" id="1.10.287.130:FF:000038">
    <property type="entry name" value="Sensory transduction histidine kinase"/>
    <property type="match status" value="1"/>
</dbReference>
<dbReference type="CDD" id="cd16922">
    <property type="entry name" value="HATPase_EvgS-ArcB-TorS-like"/>
    <property type="match status" value="1"/>
</dbReference>